<evidence type="ECO:0000256" key="2">
    <source>
        <dbReference type="ARBA" id="ARBA00005467"/>
    </source>
</evidence>
<protein>
    <recommendedName>
        <fullName evidence="6">Golgi apparatus membrane protein TVP23 homolog</fullName>
    </recommendedName>
</protein>
<dbReference type="InterPro" id="IPR008564">
    <property type="entry name" value="TVP23-like"/>
</dbReference>
<keyword evidence="3 6" id="KW-0812">Transmembrane</keyword>
<dbReference type="PANTHER" id="PTHR13019:SF25">
    <property type="entry name" value="GOLGI APPARATUS MEMBRANE PROTEIN TVP23 HOMOLOG"/>
    <property type="match status" value="1"/>
</dbReference>
<feature type="transmembrane region" description="Helical" evidence="6">
    <location>
        <begin position="167"/>
        <end position="186"/>
    </location>
</feature>
<gene>
    <name evidence="8" type="ORF">AAG570_013633</name>
</gene>
<dbReference type="Proteomes" id="UP001558652">
    <property type="component" value="Unassembled WGS sequence"/>
</dbReference>
<comment type="caution">
    <text evidence="8">The sequence shown here is derived from an EMBL/GenBank/DDBJ whole genome shotgun (WGS) entry which is preliminary data.</text>
</comment>
<sequence length="224" mass="26098">MLLLLLNLCSAFFFLIFNKCESCEFQAPLLEDDTVPFGEENHDQSRLKHPYVTICHVVFRAGAIFFYLFCNWFIDSFITSFVIVVLLLSMDFWTVKNITGRLMVGLRWWNYIDDDGVSHWVFESRKGNLQNRIHPSESRIFWLALFIAPAFWAIFFLVAILSFKFKWLLLVSIALALSGANLYGYLKCKFGQSGEGFSSSITSATSSFFRKQIIENVRWIFYSY</sequence>
<feature type="transmembrane region" description="Helical" evidence="6">
    <location>
        <begin position="140"/>
        <end position="161"/>
    </location>
</feature>
<name>A0ABD0YPE3_9HEMI</name>
<accession>A0ABD0YPE3</accession>
<evidence type="ECO:0000313" key="9">
    <source>
        <dbReference type="Proteomes" id="UP001558652"/>
    </source>
</evidence>
<dbReference type="EMBL" id="JBFDAA010000009">
    <property type="protein sequence ID" value="KAL1129102.1"/>
    <property type="molecule type" value="Genomic_DNA"/>
</dbReference>
<keyword evidence="7" id="KW-0732">Signal</keyword>
<dbReference type="GO" id="GO:0016020">
    <property type="term" value="C:membrane"/>
    <property type="evidence" value="ECO:0007669"/>
    <property type="project" value="UniProtKB-SubCell"/>
</dbReference>
<comment type="subcellular location">
    <subcellularLocation>
        <location evidence="1 6">Membrane</location>
        <topology evidence="1 6">Multi-pass membrane protein</topology>
    </subcellularLocation>
</comment>
<reference evidence="8 9" key="1">
    <citation type="submission" date="2024-07" db="EMBL/GenBank/DDBJ databases">
        <title>Chromosome-level genome assembly of the water stick insect Ranatra chinensis (Heteroptera: Nepidae).</title>
        <authorList>
            <person name="Liu X."/>
        </authorList>
    </citation>
    <scope>NUCLEOTIDE SEQUENCE [LARGE SCALE GENOMIC DNA]</scope>
    <source>
        <strain evidence="8">Cailab_2021Rc</strain>
        <tissue evidence="8">Muscle</tissue>
    </source>
</reference>
<evidence type="ECO:0000313" key="8">
    <source>
        <dbReference type="EMBL" id="KAL1129102.1"/>
    </source>
</evidence>
<evidence type="ECO:0000256" key="3">
    <source>
        <dbReference type="ARBA" id="ARBA00022692"/>
    </source>
</evidence>
<keyword evidence="9" id="KW-1185">Reference proteome</keyword>
<evidence type="ECO:0000256" key="5">
    <source>
        <dbReference type="ARBA" id="ARBA00023136"/>
    </source>
</evidence>
<feature type="transmembrane region" description="Helical" evidence="6">
    <location>
        <begin position="64"/>
        <end position="88"/>
    </location>
</feature>
<keyword evidence="4 6" id="KW-1133">Transmembrane helix</keyword>
<organism evidence="8 9">
    <name type="scientific">Ranatra chinensis</name>
    <dbReference type="NCBI Taxonomy" id="642074"/>
    <lineage>
        <taxon>Eukaryota</taxon>
        <taxon>Metazoa</taxon>
        <taxon>Ecdysozoa</taxon>
        <taxon>Arthropoda</taxon>
        <taxon>Hexapoda</taxon>
        <taxon>Insecta</taxon>
        <taxon>Pterygota</taxon>
        <taxon>Neoptera</taxon>
        <taxon>Paraneoptera</taxon>
        <taxon>Hemiptera</taxon>
        <taxon>Heteroptera</taxon>
        <taxon>Panheteroptera</taxon>
        <taxon>Nepomorpha</taxon>
        <taxon>Nepidae</taxon>
        <taxon>Ranatrinae</taxon>
        <taxon>Ranatra</taxon>
    </lineage>
</organism>
<comment type="similarity">
    <text evidence="2 6">Belongs to the TVP23 family.</text>
</comment>
<keyword evidence="5 6" id="KW-0472">Membrane</keyword>
<evidence type="ECO:0000256" key="1">
    <source>
        <dbReference type="ARBA" id="ARBA00004141"/>
    </source>
</evidence>
<dbReference type="Pfam" id="PF05832">
    <property type="entry name" value="DUF846"/>
    <property type="match status" value="1"/>
</dbReference>
<dbReference type="AlphaFoldDB" id="A0ABD0YPE3"/>
<feature type="signal peptide" evidence="7">
    <location>
        <begin position="1"/>
        <end position="22"/>
    </location>
</feature>
<evidence type="ECO:0000256" key="4">
    <source>
        <dbReference type="ARBA" id="ARBA00022989"/>
    </source>
</evidence>
<feature type="chain" id="PRO_5044836871" description="Golgi apparatus membrane protein TVP23 homolog" evidence="7">
    <location>
        <begin position="23"/>
        <end position="224"/>
    </location>
</feature>
<evidence type="ECO:0000256" key="6">
    <source>
        <dbReference type="RuleBase" id="RU361206"/>
    </source>
</evidence>
<dbReference type="PANTHER" id="PTHR13019">
    <property type="entry name" value="GOLGI APPARATUS MEMBRANE PROTEIN TVP23"/>
    <property type="match status" value="1"/>
</dbReference>
<evidence type="ECO:0000256" key="7">
    <source>
        <dbReference type="SAM" id="SignalP"/>
    </source>
</evidence>
<proteinExistence type="inferred from homology"/>